<keyword evidence="3" id="KW-1185">Reference proteome</keyword>
<feature type="signal peptide" evidence="1">
    <location>
        <begin position="1"/>
        <end position="22"/>
    </location>
</feature>
<dbReference type="Proteomes" id="UP000433104">
    <property type="component" value="Unassembled WGS sequence"/>
</dbReference>
<evidence type="ECO:0000313" key="3">
    <source>
        <dbReference type="Proteomes" id="UP000433104"/>
    </source>
</evidence>
<name>A0A844ZEP7_9SPHN</name>
<keyword evidence="1" id="KW-0732">Signal</keyword>
<dbReference type="EMBL" id="WTYW01000002">
    <property type="protein sequence ID" value="MXO86355.1"/>
    <property type="molecule type" value="Genomic_DNA"/>
</dbReference>
<evidence type="ECO:0000256" key="1">
    <source>
        <dbReference type="SAM" id="SignalP"/>
    </source>
</evidence>
<accession>A0A844ZEP7</accession>
<gene>
    <name evidence="2" type="ORF">GRI38_10000</name>
</gene>
<dbReference type="OrthoDB" id="7428574at2"/>
<proteinExistence type="predicted"/>
<evidence type="ECO:0000313" key="2">
    <source>
        <dbReference type="EMBL" id="MXO86355.1"/>
    </source>
</evidence>
<protein>
    <recommendedName>
        <fullName evidence="4">Secreted protein</fullName>
    </recommendedName>
</protein>
<organism evidence="2 3">
    <name type="scientific">Parapontixanthobacter aurantiacus</name>
    <dbReference type="NCBI Taxonomy" id="1463599"/>
    <lineage>
        <taxon>Bacteria</taxon>
        <taxon>Pseudomonadati</taxon>
        <taxon>Pseudomonadota</taxon>
        <taxon>Alphaproteobacteria</taxon>
        <taxon>Sphingomonadales</taxon>
        <taxon>Erythrobacteraceae</taxon>
        <taxon>Parapontixanthobacter</taxon>
    </lineage>
</organism>
<comment type="caution">
    <text evidence="2">The sequence shown here is derived from an EMBL/GenBank/DDBJ whole genome shotgun (WGS) entry which is preliminary data.</text>
</comment>
<dbReference type="AlphaFoldDB" id="A0A844ZEP7"/>
<sequence length="129" mass="14186">MPVSFRLSVALALSALSVSASASPGDVNADAFYRDAKELMDKGMRAMFDKRTKPRMAQLEAAAADVRAENEAATKRGVPLYCVSDAERKKGLDAKKIVQMLGRVPEAQRKRLTLTRAWRAALIREYPCA</sequence>
<evidence type="ECO:0008006" key="4">
    <source>
        <dbReference type="Google" id="ProtNLM"/>
    </source>
</evidence>
<dbReference type="RefSeq" id="WP_160683065.1">
    <property type="nucleotide sequence ID" value="NZ_WTYW01000002.1"/>
</dbReference>
<reference evidence="2 3" key="1">
    <citation type="submission" date="2019-12" db="EMBL/GenBank/DDBJ databases">
        <title>Genomic-based taxomic classification of the family Erythrobacteraceae.</title>
        <authorList>
            <person name="Xu L."/>
        </authorList>
    </citation>
    <scope>NUCLEOTIDE SEQUENCE [LARGE SCALE GENOMIC DNA]</scope>
    <source>
        <strain evidence="2 3">MCCC 1A09962</strain>
    </source>
</reference>
<feature type="chain" id="PRO_5032872429" description="Secreted protein" evidence="1">
    <location>
        <begin position="23"/>
        <end position="129"/>
    </location>
</feature>